<gene>
    <name evidence="11" type="ORF">G5V65_02220</name>
</gene>
<dbReference type="SUPFAM" id="SSF161098">
    <property type="entry name" value="MetI-like"/>
    <property type="match status" value="1"/>
</dbReference>
<feature type="transmembrane region" description="Helical" evidence="9">
    <location>
        <begin position="20"/>
        <end position="45"/>
    </location>
</feature>
<evidence type="ECO:0000313" key="11">
    <source>
        <dbReference type="EMBL" id="NGQ89697.1"/>
    </source>
</evidence>
<comment type="subcellular location">
    <subcellularLocation>
        <location evidence="1">Cell inner membrane</location>
        <topology evidence="1">Multi-pass membrane protein</topology>
    </subcellularLocation>
    <subcellularLocation>
        <location evidence="9">Cell membrane</location>
        <topology evidence="9">Multi-pass membrane protein</topology>
    </subcellularLocation>
</comment>
<evidence type="ECO:0000256" key="7">
    <source>
        <dbReference type="ARBA" id="ARBA00022989"/>
    </source>
</evidence>
<dbReference type="Gene3D" id="1.10.3720.10">
    <property type="entry name" value="MetI-like"/>
    <property type="match status" value="1"/>
</dbReference>
<dbReference type="RefSeq" id="WP_165046777.1">
    <property type="nucleotide sequence ID" value="NZ_JAALFE010000001.1"/>
</dbReference>
<keyword evidence="8 9" id="KW-0472">Membrane</keyword>
<sequence>METLDLLALSPPGWGATLLAGLWNSLLIAVGAFSMGLVLGGLGAWGKIHGGPITRDLLAMYTTIVRAVPELILILILYFGVTDLVNQILIAFGHERIQISGVAAGITVLGVVQGAYATEVLRGALLAVPQGQVEAAKAMGMPPLLMARRIIFPAMLGLAMPGLANLWLIATKDTALLAVVGFSELTFATRQAAATTKAFFTFFLAAGVIYLIITLLSGWAFARIEAWARRGEPRNAGG</sequence>
<feature type="domain" description="ABC transmembrane type-1" evidence="10">
    <location>
        <begin position="22"/>
        <end position="221"/>
    </location>
</feature>
<dbReference type="AlphaFoldDB" id="A0A6M1TNV6"/>
<dbReference type="Pfam" id="PF00528">
    <property type="entry name" value="BPD_transp_1"/>
    <property type="match status" value="1"/>
</dbReference>
<protein>
    <submittedName>
        <fullName evidence="11">ABC transporter permease subunit</fullName>
    </submittedName>
</protein>
<dbReference type="EMBL" id="JAALFE010000001">
    <property type="protein sequence ID" value="NGQ89697.1"/>
    <property type="molecule type" value="Genomic_DNA"/>
</dbReference>
<dbReference type="GO" id="GO:0043190">
    <property type="term" value="C:ATP-binding cassette (ABC) transporter complex"/>
    <property type="evidence" value="ECO:0007669"/>
    <property type="project" value="InterPro"/>
</dbReference>
<comment type="caution">
    <text evidence="11">The sequence shown here is derived from an EMBL/GenBank/DDBJ whole genome shotgun (WGS) entry which is preliminary data.</text>
</comment>
<reference evidence="11 12" key="1">
    <citation type="submission" date="2020-02" db="EMBL/GenBank/DDBJ databases">
        <title>Rhodobacter translucens sp. nov., a novel bacterium isolated from activated sludge.</title>
        <authorList>
            <person name="Liu J."/>
        </authorList>
    </citation>
    <scope>NUCLEOTIDE SEQUENCE [LARGE SCALE GENOMIC DNA]</scope>
    <source>
        <strain evidence="11 12">HX-7-19</strain>
    </source>
</reference>
<evidence type="ECO:0000256" key="2">
    <source>
        <dbReference type="ARBA" id="ARBA00010072"/>
    </source>
</evidence>
<organism evidence="11 12">
    <name type="scientific">Paragemmobacter kunshanensis</name>
    <dbReference type="NCBI Taxonomy" id="2583234"/>
    <lineage>
        <taxon>Bacteria</taxon>
        <taxon>Pseudomonadati</taxon>
        <taxon>Pseudomonadota</taxon>
        <taxon>Alphaproteobacteria</taxon>
        <taxon>Rhodobacterales</taxon>
        <taxon>Paracoccaceae</taxon>
        <taxon>Paragemmobacter</taxon>
    </lineage>
</organism>
<dbReference type="InterPro" id="IPR051613">
    <property type="entry name" value="ABC_transp_permease_HisMQ"/>
</dbReference>
<evidence type="ECO:0000256" key="5">
    <source>
        <dbReference type="ARBA" id="ARBA00022519"/>
    </source>
</evidence>
<keyword evidence="12" id="KW-1185">Reference proteome</keyword>
<evidence type="ECO:0000259" key="10">
    <source>
        <dbReference type="PROSITE" id="PS50928"/>
    </source>
</evidence>
<dbReference type="PROSITE" id="PS50928">
    <property type="entry name" value="ABC_TM1"/>
    <property type="match status" value="1"/>
</dbReference>
<dbReference type="PANTHER" id="PTHR30133:SF2">
    <property type="entry name" value="ARGININE ABC TRANSPORTER PERMEASE PROTEIN ARTQ"/>
    <property type="match status" value="1"/>
</dbReference>
<keyword evidence="3 9" id="KW-0813">Transport</keyword>
<dbReference type="InterPro" id="IPR035906">
    <property type="entry name" value="MetI-like_sf"/>
</dbReference>
<evidence type="ECO:0000256" key="4">
    <source>
        <dbReference type="ARBA" id="ARBA00022475"/>
    </source>
</evidence>
<dbReference type="InterPro" id="IPR000515">
    <property type="entry name" value="MetI-like"/>
</dbReference>
<feature type="transmembrane region" description="Helical" evidence="9">
    <location>
        <begin position="150"/>
        <end position="168"/>
    </location>
</feature>
<dbReference type="InterPro" id="IPR010065">
    <property type="entry name" value="AA_ABC_transptr_permease_3TM"/>
</dbReference>
<evidence type="ECO:0000256" key="3">
    <source>
        <dbReference type="ARBA" id="ARBA00022448"/>
    </source>
</evidence>
<dbReference type="NCBIfam" id="TIGR01726">
    <property type="entry name" value="HEQRo_perm_3TM"/>
    <property type="match status" value="1"/>
</dbReference>
<proteinExistence type="inferred from homology"/>
<evidence type="ECO:0000256" key="6">
    <source>
        <dbReference type="ARBA" id="ARBA00022692"/>
    </source>
</evidence>
<evidence type="ECO:0000313" key="12">
    <source>
        <dbReference type="Proteomes" id="UP000474758"/>
    </source>
</evidence>
<evidence type="ECO:0000256" key="1">
    <source>
        <dbReference type="ARBA" id="ARBA00004429"/>
    </source>
</evidence>
<comment type="similarity">
    <text evidence="2">Belongs to the binding-protein-dependent transport system permease family. HisMQ subfamily.</text>
</comment>
<keyword evidence="5" id="KW-0997">Cell inner membrane</keyword>
<accession>A0A6M1TNV6</accession>
<keyword evidence="7 9" id="KW-1133">Transmembrane helix</keyword>
<feature type="transmembrane region" description="Helical" evidence="9">
    <location>
        <begin position="57"/>
        <end position="79"/>
    </location>
</feature>
<dbReference type="Proteomes" id="UP000474758">
    <property type="component" value="Unassembled WGS sequence"/>
</dbReference>
<dbReference type="CDD" id="cd06261">
    <property type="entry name" value="TM_PBP2"/>
    <property type="match status" value="1"/>
</dbReference>
<evidence type="ECO:0000256" key="8">
    <source>
        <dbReference type="ARBA" id="ARBA00023136"/>
    </source>
</evidence>
<evidence type="ECO:0000256" key="9">
    <source>
        <dbReference type="RuleBase" id="RU363032"/>
    </source>
</evidence>
<keyword evidence="6 9" id="KW-0812">Transmembrane</keyword>
<dbReference type="GO" id="GO:0022857">
    <property type="term" value="F:transmembrane transporter activity"/>
    <property type="evidence" value="ECO:0007669"/>
    <property type="project" value="InterPro"/>
</dbReference>
<name>A0A6M1TNV6_9RHOB</name>
<keyword evidence="4" id="KW-1003">Cell membrane</keyword>
<dbReference type="PANTHER" id="PTHR30133">
    <property type="entry name" value="CATIONIC AMINO ACID TRANSPORTER, MEMBRANE COMPONENT"/>
    <property type="match status" value="1"/>
</dbReference>
<feature type="transmembrane region" description="Helical" evidence="9">
    <location>
        <begin position="199"/>
        <end position="222"/>
    </location>
</feature>